<proteinExistence type="predicted"/>
<reference evidence="1 2" key="1">
    <citation type="submission" date="2016-03" db="EMBL/GenBank/DDBJ databases">
        <title>Complete genome sequence of Pedobacter cryoconitis PAMC 27485.</title>
        <authorList>
            <person name="Lee J."/>
            <person name="Kim O.-S."/>
        </authorList>
    </citation>
    <scope>NUCLEOTIDE SEQUENCE [LARGE SCALE GENOMIC DNA]</scope>
    <source>
        <strain evidence="1 2">PAMC 27485</strain>
    </source>
</reference>
<dbReference type="KEGG" id="pcm:AY601_4405"/>
<dbReference type="SUPFAM" id="SSF53756">
    <property type="entry name" value="UDP-Glycosyltransferase/glycogen phosphorylase"/>
    <property type="match status" value="1"/>
</dbReference>
<keyword evidence="2" id="KW-1185">Reference proteome</keyword>
<dbReference type="GO" id="GO:0016740">
    <property type="term" value="F:transferase activity"/>
    <property type="evidence" value="ECO:0007669"/>
    <property type="project" value="UniProtKB-KW"/>
</dbReference>
<dbReference type="AlphaFoldDB" id="A0A127VJ03"/>
<protein>
    <submittedName>
        <fullName evidence="1">Glycosyltransferase</fullName>
    </submittedName>
</protein>
<sequence>MPVPDRRNLSQNKMLINNPLNLFYEEPDPDRWIKYDRYPRKIIRRLIRGKQRPGGVMMIAVNLMKGLDKIGVPYRFNDYKYIKNHPEEIACIIGKPNLLFGKNWENPVIFGAGVYSHPIECPDLFTKYPNVKRFLVPGEWMRKMCEPYYLDKVIAWPTGIDTDHWLTVTTQPKEFDFLIYNKIQGDQLPDAIMETLKKQNLTYQSINYGTYTQHELKHKLANSQAAIFLSKSETQGLAYQQILATGTPILAWEKGGYWEDPAYFPHQVKYRPVSAVPYWDERCGIKFNTIADFEAKLPVFLDNLSHFQPRAYILENLTLEKCAVQYIEIYQQVKKEIK</sequence>
<dbReference type="PATRIC" id="fig|188932.3.peg.4567"/>
<accession>A0A127VJ03</accession>
<gene>
    <name evidence="1" type="ORF">AY601_4405</name>
</gene>
<dbReference type="Proteomes" id="UP000071561">
    <property type="component" value="Chromosome"/>
</dbReference>
<dbReference type="EMBL" id="CP014504">
    <property type="protein sequence ID" value="AMQ01248.1"/>
    <property type="molecule type" value="Genomic_DNA"/>
</dbReference>
<dbReference type="Gene3D" id="3.40.50.2000">
    <property type="entry name" value="Glycogen Phosphorylase B"/>
    <property type="match status" value="1"/>
</dbReference>
<evidence type="ECO:0000313" key="1">
    <source>
        <dbReference type="EMBL" id="AMQ01248.1"/>
    </source>
</evidence>
<name>A0A127VJ03_9SPHI</name>
<organism evidence="1 2">
    <name type="scientific">Pedobacter cryoconitis</name>
    <dbReference type="NCBI Taxonomy" id="188932"/>
    <lineage>
        <taxon>Bacteria</taxon>
        <taxon>Pseudomonadati</taxon>
        <taxon>Bacteroidota</taxon>
        <taxon>Sphingobacteriia</taxon>
        <taxon>Sphingobacteriales</taxon>
        <taxon>Sphingobacteriaceae</taxon>
        <taxon>Pedobacter</taxon>
    </lineage>
</organism>
<keyword evidence="1" id="KW-0808">Transferase</keyword>
<evidence type="ECO:0000313" key="2">
    <source>
        <dbReference type="Proteomes" id="UP000071561"/>
    </source>
</evidence>